<evidence type="ECO:0000313" key="1">
    <source>
        <dbReference type="EMBL" id="ABQ19098.1"/>
    </source>
</evidence>
<proteinExistence type="predicted"/>
<dbReference type="eggNOG" id="COG0189">
    <property type="taxonomic scope" value="Bacteria"/>
</dbReference>
<organism evidence="1 2">
    <name type="scientific">Vibrio cholerae serotype O1 (strain ATCC 39541 / Classical Ogawa 395 / O395)</name>
    <dbReference type="NCBI Taxonomy" id="345073"/>
    <lineage>
        <taxon>Bacteria</taxon>
        <taxon>Pseudomonadati</taxon>
        <taxon>Pseudomonadota</taxon>
        <taxon>Gammaproteobacteria</taxon>
        <taxon>Vibrionales</taxon>
        <taxon>Vibrionaceae</taxon>
        <taxon>Vibrio</taxon>
    </lineage>
</organism>
<evidence type="ECO:0000313" key="2">
    <source>
        <dbReference type="Proteomes" id="UP000000249"/>
    </source>
</evidence>
<gene>
    <name evidence="1" type="ordered locus">VC0395_0594</name>
</gene>
<dbReference type="AlphaFoldDB" id="A0A0H3AFE6"/>
<sequence length="378" mass="42761">MTVLSPVACIAEHKVNAGMPLLVEAANERAISPFEFLPSWFCYAPVVVQSVLLGLYYRDLRLPLVANPTIYLSGMVGESKHDILSLAGDQARRWISPFITCTVNDLPLTEQVKAIEQRLHDADLRFPLVAKPDLGCRGVGVKLIQSHEQLSEYLRRFPVQARFLLQQKAPYSAEAGIFYVRFPGDAQGQIISMTLKYAPSVMGDGVRTLRELIHACPRSGQLAHLYLPRHPDKLDWVVPDKQEFQLAFAGSHSRGSIFRNGNRYITPALVEKLDAIFDDFPGFHYGRLDVKFSHIDALMRGDSFTILEVNGASSEATHIWDRETRLGEIFTTLLKQYRILYAIGAEQRKRGHKPPSLLALLRAWRQEKQLIQHYPETD</sequence>
<name>A0A0H3AFE6_VIBC3</name>
<dbReference type="PATRIC" id="fig|345073.21.peg.3398"/>
<dbReference type="SUPFAM" id="SSF56059">
    <property type="entry name" value="Glutathione synthetase ATP-binding domain-like"/>
    <property type="match status" value="1"/>
</dbReference>
<dbReference type="OrthoDB" id="9775266at2"/>
<dbReference type="EMBL" id="CP000626">
    <property type="protein sequence ID" value="ABQ19098.1"/>
    <property type="molecule type" value="Genomic_DNA"/>
</dbReference>
<reference evidence="1 2" key="1">
    <citation type="submission" date="2007-03" db="EMBL/GenBank/DDBJ databases">
        <authorList>
            <person name="Heidelberg J."/>
        </authorList>
    </citation>
    <scope>NUCLEOTIDE SEQUENCE [LARGE SCALE GENOMIC DNA]</scope>
    <source>
        <strain evidence="2">ATCC 39541 / Classical Ogawa 395 / O395</strain>
    </source>
</reference>
<dbReference type="RefSeq" id="WP_000217408.1">
    <property type="nucleotide sequence ID" value="NC_009456.1"/>
</dbReference>
<protein>
    <recommendedName>
        <fullName evidence="3">D-alanine--D-alanine ligase</fullName>
    </recommendedName>
</protein>
<dbReference type="Proteomes" id="UP000000249">
    <property type="component" value="Chromosome 2"/>
</dbReference>
<dbReference type="KEGG" id="vcr:VC395_A0662"/>
<accession>A0A0H3AFE6</accession>
<dbReference type="KEGG" id="vco:VC0395_0594"/>
<evidence type="ECO:0008006" key="3">
    <source>
        <dbReference type="Google" id="ProtNLM"/>
    </source>
</evidence>